<organism evidence="1 2">
    <name type="scientific">Marasmius oreades</name>
    <name type="common">fairy-ring Marasmius</name>
    <dbReference type="NCBI Taxonomy" id="181124"/>
    <lineage>
        <taxon>Eukaryota</taxon>
        <taxon>Fungi</taxon>
        <taxon>Dikarya</taxon>
        <taxon>Basidiomycota</taxon>
        <taxon>Agaricomycotina</taxon>
        <taxon>Agaricomycetes</taxon>
        <taxon>Agaricomycetidae</taxon>
        <taxon>Agaricales</taxon>
        <taxon>Marasmiineae</taxon>
        <taxon>Marasmiaceae</taxon>
        <taxon>Marasmius</taxon>
    </lineage>
</organism>
<name>A0A9P7V0M4_9AGAR</name>
<comment type="caution">
    <text evidence="1">The sequence shown here is derived from an EMBL/GenBank/DDBJ whole genome shotgun (WGS) entry which is preliminary data.</text>
</comment>
<evidence type="ECO:0000313" key="2">
    <source>
        <dbReference type="Proteomes" id="UP001049176"/>
    </source>
</evidence>
<gene>
    <name evidence="1" type="ORF">E1B28_000006</name>
</gene>
<reference evidence="1" key="1">
    <citation type="journal article" date="2021" name="Genome Biol. Evol.">
        <title>The assembled and annotated genome of the fairy-ring fungus Marasmius oreades.</title>
        <authorList>
            <person name="Hiltunen M."/>
            <person name="Ament-Velasquez S.L."/>
            <person name="Johannesson H."/>
        </authorList>
    </citation>
    <scope>NUCLEOTIDE SEQUENCE</scope>
    <source>
        <strain evidence="1">03SP1</strain>
    </source>
</reference>
<dbReference type="RefSeq" id="XP_043014500.1">
    <property type="nucleotide sequence ID" value="XM_043145801.1"/>
</dbReference>
<dbReference type="GeneID" id="66069082"/>
<dbReference type="EMBL" id="CM032181">
    <property type="protein sequence ID" value="KAG7098030.1"/>
    <property type="molecule type" value="Genomic_DNA"/>
</dbReference>
<evidence type="ECO:0000313" key="1">
    <source>
        <dbReference type="EMBL" id="KAG7098030.1"/>
    </source>
</evidence>
<sequence>MPNPNPKLDSVLHKLADKLAHVVPPYPAVTGAPSASRSRQTAAIIANHDTTIRKLAIDSPVGYDSILEKELDIEGVRKKEEDSLGSERYFWEDLRIMGSGTCLVDRWNRDPGTEKWVHDVLYNFTKTILGIIKVQILTEWGLDNETQEAKEAIRLLERFQINSEAAEGGNRSDVGIMLQPEGGEDKLRRAAAIDAKSTSITNYRYSQTPGPGNTKDGYLQGLLDSNAHLSSQFDPTSRNSWKNNVLYLLAQMMSQADSSETKLCLFSSICGFTRIGYVTSNNTLLLSENLSQPDSQESRNKTRTYVPFIYLLHQFMITVMIKIAPAILPSESRLSNFSIIPQNVRTSPSMPPHTDPLLWGAELISPFLQWANMNISAYLIRTAPGILRFISGFTATEVSGEFRNFSPSVFRLPQLRLQFPHPVIREFTAISINYETRLVLKEFRDEEMFTRELSAYNVFNRSKFPYVPKLYGAFYNPWRQTRCILIEYIGATLGFGEEGSLNDQEWQVLNPLVFLNGS</sequence>
<protein>
    <submittedName>
        <fullName evidence="1">Uncharacterized protein</fullName>
    </submittedName>
</protein>
<accession>A0A9P7V0M4</accession>
<dbReference type="AlphaFoldDB" id="A0A9P7V0M4"/>
<dbReference type="OrthoDB" id="2523927at2759"/>
<dbReference type="KEGG" id="more:E1B28_000006"/>
<dbReference type="Proteomes" id="UP001049176">
    <property type="component" value="Chromosome 1"/>
</dbReference>
<keyword evidence="2" id="KW-1185">Reference proteome</keyword>
<proteinExistence type="predicted"/>